<proteinExistence type="predicted"/>
<keyword evidence="3" id="KW-1185">Reference proteome</keyword>
<accession>A0ABQ8LEI7</accession>
<feature type="region of interest" description="Disordered" evidence="1">
    <location>
        <begin position="154"/>
        <end position="214"/>
    </location>
</feature>
<evidence type="ECO:0000313" key="2">
    <source>
        <dbReference type="EMBL" id="KAI2649133.1"/>
    </source>
</evidence>
<dbReference type="EMBL" id="JACTAM010000024">
    <property type="protein sequence ID" value="KAI2649133.1"/>
    <property type="molecule type" value="Genomic_DNA"/>
</dbReference>
<reference evidence="2 3" key="1">
    <citation type="submission" date="2022-01" db="EMBL/GenBank/DDBJ databases">
        <title>A high-quality chromosome-level genome assembly of rohu carp, Labeo rohita.</title>
        <authorList>
            <person name="Arick M.A. II"/>
            <person name="Hsu C.-Y."/>
            <person name="Magbanua Z."/>
            <person name="Pechanova O."/>
            <person name="Grover C."/>
            <person name="Miller E."/>
            <person name="Thrash A."/>
            <person name="Ezzel L."/>
            <person name="Alam S."/>
            <person name="Benzie J."/>
            <person name="Hamilton M."/>
            <person name="Karsi A."/>
            <person name="Lawrence M.L."/>
            <person name="Peterson D.G."/>
        </authorList>
    </citation>
    <scope>NUCLEOTIDE SEQUENCE [LARGE SCALE GENOMIC DNA]</scope>
    <source>
        <strain evidence="3">BAU-BD-2019</strain>
        <tissue evidence="2">Blood</tissue>
    </source>
</reference>
<organism evidence="2 3">
    <name type="scientific">Labeo rohita</name>
    <name type="common">Indian major carp</name>
    <name type="synonym">Cyprinus rohita</name>
    <dbReference type="NCBI Taxonomy" id="84645"/>
    <lineage>
        <taxon>Eukaryota</taxon>
        <taxon>Metazoa</taxon>
        <taxon>Chordata</taxon>
        <taxon>Craniata</taxon>
        <taxon>Vertebrata</taxon>
        <taxon>Euteleostomi</taxon>
        <taxon>Actinopterygii</taxon>
        <taxon>Neopterygii</taxon>
        <taxon>Teleostei</taxon>
        <taxon>Ostariophysi</taxon>
        <taxon>Cypriniformes</taxon>
        <taxon>Cyprinidae</taxon>
        <taxon>Labeoninae</taxon>
        <taxon>Labeonini</taxon>
        <taxon>Labeo</taxon>
    </lineage>
</organism>
<feature type="compositionally biased region" description="Polar residues" evidence="1">
    <location>
        <begin position="419"/>
        <end position="436"/>
    </location>
</feature>
<evidence type="ECO:0000256" key="1">
    <source>
        <dbReference type="SAM" id="MobiDB-lite"/>
    </source>
</evidence>
<protein>
    <submittedName>
        <fullName evidence="2">rRNA biogenesis protein rrp36</fullName>
    </submittedName>
</protein>
<sequence length="501" mass="54275">MSDVSPGTAPQTAHPVCSPVKLPDDFESSSQYRLDLLFRAPAEEEGNSAASEGGCEPSEAERLRCIFARKTPSPGGAAQGSRPGLVSLLRAMAILQVYQAKVLKDLHEGVPRLQELRSTTDYALRATKVTAQVLRRAMSTMVVQERHLCLNLAEIEHQPRQQPPPAPRRGRPPARAAQAPQQASPAARLAQQSSSHRKRVSSDNLPHQGDPLGKEQTLPCAEYLFSQCGTGLGRYDFKSFPRVCTVSAELRESTQIQNSGPPEILSEAPGAHDILSRGHVAGPDAHETATELASYLSPENGMAPRHIPCEHHTIVVQNLQPLGRHFVPAVRDASKKGWGAVCNGRVASGVWTGPHLLWYINCLELLTVLLALKRFRPLVQGKHVGLYRQHSDCGVHEPPGRCMLISHVTTGPPSPTLEPAQTQNSACHSHSGRSQSCGRFSITTDFALGREEAPPSDGPTDLESIRPGTKWLSLPIHMVRSSSCLHPPPAPEHPADQPITA</sequence>
<comment type="caution">
    <text evidence="2">The sequence shown here is derived from an EMBL/GenBank/DDBJ whole genome shotgun (WGS) entry which is preliminary data.</text>
</comment>
<feature type="region of interest" description="Disordered" evidence="1">
    <location>
        <begin position="482"/>
        <end position="501"/>
    </location>
</feature>
<evidence type="ECO:0000313" key="3">
    <source>
        <dbReference type="Proteomes" id="UP000830375"/>
    </source>
</evidence>
<gene>
    <name evidence="2" type="ORF">H4Q32_020348</name>
</gene>
<feature type="region of interest" description="Disordered" evidence="1">
    <location>
        <begin position="1"/>
        <end position="23"/>
    </location>
</feature>
<feature type="region of interest" description="Disordered" evidence="1">
    <location>
        <begin position="411"/>
        <end position="436"/>
    </location>
</feature>
<name>A0ABQ8LEI7_LABRO</name>
<dbReference type="Proteomes" id="UP000830375">
    <property type="component" value="Unassembled WGS sequence"/>
</dbReference>
<feature type="compositionally biased region" description="Low complexity" evidence="1">
    <location>
        <begin position="173"/>
        <end position="194"/>
    </location>
</feature>